<dbReference type="EMBL" id="SMOL01000419">
    <property type="protein sequence ID" value="KAB2614426.1"/>
    <property type="molecule type" value="Genomic_DNA"/>
</dbReference>
<keyword evidence="2" id="KW-1185">Reference proteome</keyword>
<sequence length="105" mass="11558">MLRSAQTQSLCRLVSQGEMKDNNKQLHVAPKRKKTVFFNLLRPEMKPGPIGCQLGRIGCPRCMRGLGVTTLKRRRGFLGSRGATVLRLDSQLAAPVAQAAGGWRL</sequence>
<reference evidence="1 2" key="2">
    <citation type="submission" date="2019-11" db="EMBL/GenBank/DDBJ databases">
        <title>A de novo genome assembly of a pear dwarfing rootstock.</title>
        <authorList>
            <person name="Wang F."/>
            <person name="Wang J."/>
            <person name="Li S."/>
            <person name="Zhang Y."/>
            <person name="Fang M."/>
            <person name="Ma L."/>
            <person name="Zhao Y."/>
            <person name="Jiang S."/>
        </authorList>
    </citation>
    <scope>NUCLEOTIDE SEQUENCE [LARGE SCALE GENOMIC DNA]</scope>
    <source>
        <strain evidence="1">S2</strain>
        <tissue evidence="1">Leaf</tissue>
    </source>
</reference>
<proteinExistence type="predicted"/>
<accession>A0A5N5GG05</accession>
<gene>
    <name evidence="1" type="ORF">D8674_041139</name>
</gene>
<comment type="caution">
    <text evidence="1">The sequence shown here is derived from an EMBL/GenBank/DDBJ whole genome shotgun (WGS) entry which is preliminary data.</text>
</comment>
<protein>
    <submittedName>
        <fullName evidence="1">Uncharacterized protein</fullName>
    </submittedName>
</protein>
<evidence type="ECO:0000313" key="1">
    <source>
        <dbReference type="EMBL" id="KAB2614426.1"/>
    </source>
</evidence>
<dbReference type="Proteomes" id="UP000327157">
    <property type="component" value="Unassembled WGS sequence"/>
</dbReference>
<organism evidence="1 2">
    <name type="scientific">Pyrus ussuriensis x Pyrus communis</name>
    <dbReference type="NCBI Taxonomy" id="2448454"/>
    <lineage>
        <taxon>Eukaryota</taxon>
        <taxon>Viridiplantae</taxon>
        <taxon>Streptophyta</taxon>
        <taxon>Embryophyta</taxon>
        <taxon>Tracheophyta</taxon>
        <taxon>Spermatophyta</taxon>
        <taxon>Magnoliopsida</taxon>
        <taxon>eudicotyledons</taxon>
        <taxon>Gunneridae</taxon>
        <taxon>Pentapetalae</taxon>
        <taxon>rosids</taxon>
        <taxon>fabids</taxon>
        <taxon>Rosales</taxon>
        <taxon>Rosaceae</taxon>
        <taxon>Amygdaloideae</taxon>
        <taxon>Maleae</taxon>
        <taxon>Pyrus</taxon>
    </lineage>
</organism>
<reference evidence="1 2" key="1">
    <citation type="submission" date="2019-09" db="EMBL/GenBank/DDBJ databases">
        <authorList>
            <person name="Ou C."/>
        </authorList>
    </citation>
    <scope>NUCLEOTIDE SEQUENCE [LARGE SCALE GENOMIC DNA]</scope>
    <source>
        <strain evidence="1">S2</strain>
        <tissue evidence="1">Leaf</tissue>
    </source>
</reference>
<dbReference type="AlphaFoldDB" id="A0A5N5GG05"/>
<name>A0A5N5GG05_9ROSA</name>
<evidence type="ECO:0000313" key="2">
    <source>
        <dbReference type="Proteomes" id="UP000327157"/>
    </source>
</evidence>